<dbReference type="EC" id="5.1.3.2" evidence="5 10"/>
<accession>A0A1G1WP82</accession>
<evidence type="ECO:0000256" key="7">
    <source>
        <dbReference type="ARBA" id="ARBA00023027"/>
    </source>
</evidence>
<dbReference type="Proteomes" id="UP000177821">
    <property type="component" value="Unassembled WGS sequence"/>
</dbReference>
<organism evidence="12 13">
    <name type="scientific">Candidatus Woykebacteria bacterium RIFCSPHIGHO2_02_FULL_43_16b</name>
    <dbReference type="NCBI Taxonomy" id="1802601"/>
    <lineage>
        <taxon>Bacteria</taxon>
        <taxon>Candidatus Woykeibacteriota</taxon>
    </lineage>
</organism>
<dbReference type="PANTHER" id="PTHR43725">
    <property type="entry name" value="UDP-GLUCOSE 4-EPIMERASE"/>
    <property type="match status" value="1"/>
</dbReference>
<evidence type="ECO:0000256" key="9">
    <source>
        <dbReference type="ARBA" id="ARBA00023277"/>
    </source>
</evidence>
<keyword evidence="8 10" id="KW-0413">Isomerase</keyword>
<gene>
    <name evidence="12" type="ORF">A3J50_04530</name>
</gene>
<dbReference type="EMBL" id="MHCX01000022">
    <property type="protein sequence ID" value="OGY29509.1"/>
    <property type="molecule type" value="Genomic_DNA"/>
</dbReference>
<evidence type="ECO:0000256" key="10">
    <source>
        <dbReference type="RuleBase" id="RU366046"/>
    </source>
</evidence>
<evidence type="ECO:0000256" key="1">
    <source>
        <dbReference type="ARBA" id="ARBA00000083"/>
    </source>
</evidence>
<evidence type="ECO:0000256" key="6">
    <source>
        <dbReference type="ARBA" id="ARBA00018569"/>
    </source>
</evidence>
<dbReference type="AlphaFoldDB" id="A0A1G1WP82"/>
<dbReference type="CDD" id="cd05247">
    <property type="entry name" value="UDP_G4E_1_SDR_e"/>
    <property type="match status" value="1"/>
</dbReference>
<feature type="domain" description="NAD-dependent epimerase/dehydratase" evidence="11">
    <location>
        <begin position="3"/>
        <end position="236"/>
    </location>
</feature>
<evidence type="ECO:0000256" key="5">
    <source>
        <dbReference type="ARBA" id="ARBA00013189"/>
    </source>
</evidence>
<dbReference type="NCBIfam" id="TIGR01179">
    <property type="entry name" value="galE"/>
    <property type="match status" value="1"/>
</dbReference>
<dbReference type="Gene3D" id="3.40.50.720">
    <property type="entry name" value="NAD(P)-binding Rossmann-like Domain"/>
    <property type="match status" value="1"/>
</dbReference>
<evidence type="ECO:0000313" key="13">
    <source>
        <dbReference type="Proteomes" id="UP000177821"/>
    </source>
</evidence>
<dbReference type="SUPFAM" id="SSF51735">
    <property type="entry name" value="NAD(P)-binding Rossmann-fold domains"/>
    <property type="match status" value="1"/>
</dbReference>
<evidence type="ECO:0000256" key="8">
    <source>
        <dbReference type="ARBA" id="ARBA00023235"/>
    </source>
</evidence>
<sequence length="314" mass="35088">MTVKQLQENGLNPTVFDNLVYGHKESIAATLIQGDLATDKDKLEQVFKDTKFDAVIHFAGYAATGESMKNPYKYFYYNYVGGLNLAETMVRYGVRHIVFSSSCTVYGNVGKLPVGEDSPIDIVNVYGQTKYDFEKILDWYDQIYQIKSVRLRYFNACGAALDGSMGEDHNPEAHIIPNAIKAALSSIPFSLFGDDYPTKDGTCIRDYIHVLDLAQAHLKALDYLEKGGKTDYFNIGVGKGYSNKEVLEMVKKVSGKDLSVEVKPRRSGDANEIYADNTKAKKVLGWNPEHSDLETIVKSAYLWHSTHPNGYLSS</sequence>
<evidence type="ECO:0000313" key="12">
    <source>
        <dbReference type="EMBL" id="OGY29509.1"/>
    </source>
</evidence>
<dbReference type="GO" id="GO:0003978">
    <property type="term" value="F:UDP-glucose 4-epimerase activity"/>
    <property type="evidence" value="ECO:0007669"/>
    <property type="project" value="UniProtKB-UniRule"/>
</dbReference>
<comment type="caution">
    <text evidence="12">The sequence shown here is derived from an EMBL/GenBank/DDBJ whole genome shotgun (WGS) entry which is preliminary data.</text>
</comment>
<evidence type="ECO:0000256" key="4">
    <source>
        <dbReference type="ARBA" id="ARBA00007637"/>
    </source>
</evidence>
<keyword evidence="9 10" id="KW-0119">Carbohydrate metabolism</keyword>
<proteinExistence type="inferred from homology"/>
<dbReference type="GO" id="GO:0006012">
    <property type="term" value="P:galactose metabolic process"/>
    <property type="evidence" value="ECO:0007669"/>
    <property type="project" value="UniProtKB-UniPathway"/>
</dbReference>
<comment type="catalytic activity">
    <reaction evidence="1 10">
        <text>UDP-alpha-D-glucose = UDP-alpha-D-galactose</text>
        <dbReference type="Rhea" id="RHEA:22168"/>
        <dbReference type="ChEBI" id="CHEBI:58885"/>
        <dbReference type="ChEBI" id="CHEBI:66914"/>
        <dbReference type="EC" id="5.1.3.2"/>
    </reaction>
</comment>
<dbReference type="InterPro" id="IPR036291">
    <property type="entry name" value="NAD(P)-bd_dom_sf"/>
</dbReference>
<comment type="similarity">
    <text evidence="4 10">Belongs to the NAD(P)-dependent epimerase/dehydratase family.</text>
</comment>
<evidence type="ECO:0000256" key="3">
    <source>
        <dbReference type="ARBA" id="ARBA00004947"/>
    </source>
</evidence>
<evidence type="ECO:0000259" key="11">
    <source>
        <dbReference type="Pfam" id="PF01370"/>
    </source>
</evidence>
<dbReference type="InterPro" id="IPR005886">
    <property type="entry name" value="UDP_G4E"/>
</dbReference>
<comment type="cofactor">
    <cofactor evidence="2 10">
        <name>NAD(+)</name>
        <dbReference type="ChEBI" id="CHEBI:57540"/>
    </cofactor>
</comment>
<dbReference type="InterPro" id="IPR001509">
    <property type="entry name" value="Epimerase_deHydtase"/>
</dbReference>
<comment type="subunit">
    <text evidence="10">Homodimer.</text>
</comment>
<dbReference type="Gene3D" id="3.90.25.10">
    <property type="entry name" value="UDP-galactose 4-epimerase, domain 1"/>
    <property type="match status" value="1"/>
</dbReference>
<dbReference type="Pfam" id="PF01370">
    <property type="entry name" value="Epimerase"/>
    <property type="match status" value="1"/>
</dbReference>
<keyword evidence="7 10" id="KW-0520">NAD</keyword>
<name>A0A1G1WP82_9BACT</name>
<protein>
    <recommendedName>
        <fullName evidence="6 10">UDP-glucose 4-epimerase</fullName>
        <ecNumber evidence="5 10">5.1.3.2</ecNumber>
    </recommendedName>
</protein>
<dbReference type="UniPathway" id="UPA00214"/>
<dbReference type="PANTHER" id="PTHR43725:SF53">
    <property type="entry name" value="UDP-ARABINOSE 4-EPIMERASE 1"/>
    <property type="match status" value="1"/>
</dbReference>
<evidence type="ECO:0000256" key="2">
    <source>
        <dbReference type="ARBA" id="ARBA00001911"/>
    </source>
</evidence>
<comment type="pathway">
    <text evidence="3 10">Carbohydrate metabolism; galactose metabolism.</text>
</comment>
<reference evidence="12 13" key="1">
    <citation type="journal article" date="2016" name="Nat. Commun.">
        <title>Thousands of microbial genomes shed light on interconnected biogeochemical processes in an aquifer system.</title>
        <authorList>
            <person name="Anantharaman K."/>
            <person name="Brown C.T."/>
            <person name="Hug L.A."/>
            <person name="Sharon I."/>
            <person name="Castelle C.J."/>
            <person name="Probst A.J."/>
            <person name="Thomas B.C."/>
            <person name="Singh A."/>
            <person name="Wilkins M.J."/>
            <person name="Karaoz U."/>
            <person name="Brodie E.L."/>
            <person name="Williams K.H."/>
            <person name="Hubbard S.S."/>
            <person name="Banfield J.F."/>
        </authorList>
    </citation>
    <scope>NUCLEOTIDE SEQUENCE [LARGE SCALE GENOMIC DNA]</scope>
</reference>